<name>A0A9P5ZR55_PLEER</name>
<keyword evidence="2" id="KW-1185">Reference proteome</keyword>
<gene>
    <name evidence="1" type="ORF">BDN71DRAFT_1433451</name>
</gene>
<protein>
    <submittedName>
        <fullName evidence="1">Uncharacterized protein</fullName>
    </submittedName>
</protein>
<dbReference type="AlphaFoldDB" id="A0A9P5ZR55"/>
<evidence type="ECO:0000313" key="1">
    <source>
        <dbReference type="EMBL" id="KAF9492146.1"/>
    </source>
</evidence>
<dbReference type="EMBL" id="MU154606">
    <property type="protein sequence ID" value="KAF9492146.1"/>
    <property type="molecule type" value="Genomic_DNA"/>
</dbReference>
<dbReference type="Proteomes" id="UP000807025">
    <property type="component" value="Unassembled WGS sequence"/>
</dbReference>
<sequence length="107" mass="12610">MLNCWLVTHCTNTLNQDQEFSAPKVVSYLMNWGDHYISNTYVVLYWDSMVYHLKNIFPELCKKMYHQVVGAYDSTSDIQELGQSRTGNLRPVHGKLELCDQKDEYIW</sequence>
<comment type="caution">
    <text evidence="1">The sequence shown here is derived from an EMBL/GenBank/DDBJ whole genome shotgun (WGS) entry which is preliminary data.</text>
</comment>
<dbReference type="OrthoDB" id="432234at2759"/>
<evidence type="ECO:0000313" key="2">
    <source>
        <dbReference type="Proteomes" id="UP000807025"/>
    </source>
</evidence>
<accession>A0A9P5ZR55</accession>
<organism evidence="1 2">
    <name type="scientific">Pleurotus eryngii</name>
    <name type="common">Boletus of the steppes</name>
    <dbReference type="NCBI Taxonomy" id="5323"/>
    <lineage>
        <taxon>Eukaryota</taxon>
        <taxon>Fungi</taxon>
        <taxon>Dikarya</taxon>
        <taxon>Basidiomycota</taxon>
        <taxon>Agaricomycotina</taxon>
        <taxon>Agaricomycetes</taxon>
        <taxon>Agaricomycetidae</taxon>
        <taxon>Agaricales</taxon>
        <taxon>Pleurotineae</taxon>
        <taxon>Pleurotaceae</taxon>
        <taxon>Pleurotus</taxon>
    </lineage>
</organism>
<reference evidence="1" key="1">
    <citation type="submission" date="2020-11" db="EMBL/GenBank/DDBJ databases">
        <authorList>
            <consortium name="DOE Joint Genome Institute"/>
            <person name="Ahrendt S."/>
            <person name="Riley R."/>
            <person name="Andreopoulos W."/>
            <person name="Labutti K."/>
            <person name="Pangilinan J."/>
            <person name="Ruiz-Duenas F.J."/>
            <person name="Barrasa J.M."/>
            <person name="Sanchez-Garcia M."/>
            <person name="Camarero S."/>
            <person name="Miyauchi S."/>
            <person name="Serrano A."/>
            <person name="Linde D."/>
            <person name="Babiker R."/>
            <person name="Drula E."/>
            <person name="Ayuso-Fernandez I."/>
            <person name="Pacheco R."/>
            <person name="Padilla G."/>
            <person name="Ferreira P."/>
            <person name="Barriuso J."/>
            <person name="Kellner H."/>
            <person name="Castanera R."/>
            <person name="Alfaro M."/>
            <person name="Ramirez L."/>
            <person name="Pisabarro A.G."/>
            <person name="Kuo A."/>
            <person name="Tritt A."/>
            <person name="Lipzen A."/>
            <person name="He G."/>
            <person name="Yan M."/>
            <person name="Ng V."/>
            <person name="Cullen D."/>
            <person name="Martin F."/>
            <person name="Rosso M.-N."/>
            <person name="Henrissat B."/>
            <person name="Hibbett D."/>
            <person name="Martinez A.T."/>
            <person name="Grigoriev I.V."/>
        </authorList>
    </citation>
    <scope>NUCLEOTIDE SEQUENCE</scope>
    <source>
        <strain evidence="1">ATCC 90797</strain>
    </source>
</reference>
<proteinExistence type="predicted"/>